<keyword evidence="4" id="KW-0479">Metal-binding</keyword>
<evidence type="ECO:0008006" key="11">
    <source>
        <dbReference type="Google" id="ProtNLM"/>
    </source>
</evidence>
<keyword evidence="10" id="KW-1185">Reference proteome</keyword>
<dbReference type="GO" id="GO:0004497">
    <property type="term" value="F:monooxygenase activity"/>
    <property type="evidence" value="ECO:0007669"/>
    <property type="project" value="UniProtKB-KW"/>
</dbReference>
<dbReference type="Gene3D" id="1.10.630.10">
    <property type="entry name" value="Cytochrome P450"/>
    <property type="match status" value="1"/>
</dbReference>
<dbReference type="AlphaFoldDB" id="A0AAD9S224"/>
<evidence type="ECO:0000256" key="6">
    <source>
        <dbReference type="ARBA" id="ARBA00023004"/>
    </source>
</evidence>
<keyword evidence="7" id="KW-0503">Monooxygenase</keyword>
<protein>
    <recommendedName>
        <fullName evidence="11">Cytochrome P450</fullName>
    </recommendedName>
</protein>
<dbReference type="Proteomes" id="UP001265746">
    <property type="component" value="Unassembled WGS sequence"/>
</dbReference>
<dbReference type="GO" id="GO:0020037">
    <property type="term" value="F:heme binding"/>
    <property type="evidence" value="ECO:0007669"/>
    <property type="project" value="InterPro"/>
</dbReference>
<evidence type="ECO:0000256" key="5">
    <source>
        <dbReference type="ARBA" id="ARBA00023002"/>
    </source>
</evidence>
<evidence type="ECO:0000256" key="4">
    <source>
        <dbReference type="ARBA" id="ARBA00022723"/>
    </source>
</evidence>
<keyword evidence="3" id="KW-0349">Heme</keyword>
<dbReference type="GO" id="GO:0005506">
    <property type="term" value="F:iron ion binding"/>
    <property type="evidence" value="ECO:0007669"/>
    <property type="project" value="InterPro"/>
</dbReference>
<accession>A0AAD9S224</accession>
<feature type="transmembrane region" description="Helical" evidence="8">
    <location>
        <begin position="223"/>
        <end position="243"/>
    </location>
</feature>
<comment type="similarity">
    <text evidence="2">Belongs to the cytochrome P450 family.</text>
</comment>
<dbReference type="InterPro" id="IPR050121">
    <property type="entry name" value="Cytochrome_P450_monoxygenase"/>
</dbReference>
<dbReference type="GO" id="GO:0016705">
    <property type="term" value="F:oxidoreductase activity, acting on paired donors, with incorporation or reduction of molecular oxygen"/>
    <property type="evidence" value="ECO:0007669"/>
    <property type="project" value="InterPro"/>
</dbReference>
<evidence type="ECO:0000256" key="8">
    <source>
        <dbReference type="SAM" id="Phobius"/>
    </source>
</evidence>
<keyword evidence="8" id="KW-0812">Transmembrane</keyword>
<reference evidence="9" key="1">
    <citation type="submission" date="2023-06" db="EMBL/GenBank/DDBJ databases">
        <authorList>
            <person name="Noh H."/>
        </authorList>
    </citation>
    <scope>NUCLEOTIDE SEQUENCE</scope>
    <source>
        <strain evidence="9">DUCC20226</strain>
    </source>
</reference>
<keyword evidence="5" id="KW-0560">Oxidoreductase</keyword>
<evidence type="ECO:0000256" key="2">
    <source>
        <dbReference type="ARBA" id="ARBA00010617"/>
    </source>
</evidence>
<gene>
    <name evidence="9" type="ORF">N8I77_013494</name>
</gene>
<organism evidence="9 10">
    <name type="scientific">Phomopsis amygdali</name>
    <name type="common">Fusicoccum amygdali</name>
    <dbReference type="NCBI Taxonomy" id="1214568"/>
    <lineage>
        <taxon>Eukaryota</taxon>
        <taxon>Fungi</taxon>
        <taxon>Dikarya</taxon>
        <taxon>Ascomycota</taxon>
        <taxon>Pezizomycotina</taxon>
        <taxon>Sordariomycetes</taxon>
        <taxon>Sordariomycetidae</taxon>
        <taxon>Diaporthales</taxon>
        <taxon>Diaporthaceae</taxon>
        <taxon>Diaporthe</taxon>
    </lineage>
</organism>
<comment type="cofactor">
    <cofactor evidence="1">
        <name>heme</name>
        <dbReference type="ChEBI" id="CHEBI:30413"/>
    </cofactor>
</comment>
<feature type="transmembrane region" description="Helical" evidence="8">
    <location>
        <begin position="17"/>
        <end position="36"/>
    </location>
</feature>
<name>A0AAD9S224_PHOAM</name>
<dbReference type="InterPro" id="IPR036396">
    <property type="entry name" value="Cyt_P450_sf"/>
</dbReference>
<keyword evidence="6" id="KW-0408">Iron</keyword>
<evidence type="ECO:0000313" key="9">
    <source>
        <dbReference type="EMBL" id="KAK2595982.1"/>
    </source>
</evidence>
<dbReference type="Pfam" id="PF00067">
    <property type="entry name" value="p450"/>
    <property type="match status" value="1"/>
</dbReference>
<sequence length="363" mass="40710">MMCLSPNEGFLGGSWDFLPAVLLASAILYTFGLGLYRLTLHPLANFPGPKLSAFTGWYEAYIDIFGGPRNTFAYEIQRMHGKYGPIVRINPHELHVSDHDFFDTLYAGGGSKRDKYPPSASVQGTPDGIFGTVGHDAHRRRRGAISSFFSKKSVANNESLIHTKMELLCDVFEETMRKGEAINIRVPLLAYTTDFYCAHALGDSGDMNLLKDMRKAQVWRDSIVGLLHLTPFIILIVSFPWILTTSQDMREQATAAIREFEQAPDIKGDQVNLMQAILRSDLPPREKTRNRMAQEAFTVLTASGDTIARTLTTAVYHLVANPHLLGRLREELTAVMPGPKYEVKLQQLENLTWFVSFAHIYGI</sequence>
<dbReference type="SUPFAM" id="SSF48264">
    <property type="entry name" value="Cytochrome P450"/>
    <property type="match status" value="1"/>
</dbReference>
<dbReference type="PANTHER" id="PTHR24305:SF157">
    <property type="entry name" value="N-ACETYLTRYPTOPHAN 6-HYDROXYLASE IVOC-RELATED"/>
    <property type="match status" value="1"/>
</dbReference>
<dbReference type="InterPro" id="IPR001128">
    <property type="entry name" value="Cyt_P450"/>
</dbReference>
<dbReference type="EMBL" id="JAUJFL010000012">
    <property type="protein sequence ID" value="KAK2595982.1"/>
    <property type="molecule type" value="Genomic_DNA"/>
</dbReference>
<keyword evidence="8" id="KW-0472">Membrane</keyword>
<evidence type="ECO:0000313" key="10">
    <source>
        <dbReference type="Proteomes" id="UP001265746"/>
    </source>
</evidence>
<dbReference type="PANTHER" id="PTHR24305">
    <property type="entry name" value="CYTOCHROME P450"/>
    <property type="match status" value="1"/>
</dbReference>
<proteinExistence type="inferred from homology"/>
<comment type="caution">
    <text evidence="9">The sequence shown here is derived from an EMBL/GenBank/DDBJ whole genome shotgun (WGS) entry which is preliminary data.</text>
</comment>
<evidence type="ECO:0000256" key="3">
    <source>
        <dbReference type="ARBA" id="ARBA00022617"/>
    </source>
</evidence>
<keyword evidence="8" id="KW-1133">Transmembrane helix</keyword>
<evidence type="ECO:0000256" key="1">
    <source>
        <dbReference type="ARBA" id="ARBA00001971"/>
    </source>
</evidence>
<evidence type="ECO:0000256" key="7">
    <source>
        <dbReference type="ARBA" id="ARBA00023033"/>
    </source>
</evidence>